<proteinExistence type="predicted"/>
<organism evidence="1">
    <name type="scientific">marine metagenome</name>
    <dbReference type="NCBI Taxonomy" id="408172"/>
    <lineage>
        <taxon>unclassified sequences</taxon>
        <taxon>metagenomes</taxon>
        <taxon>ecological metagenomes</taxon>
    </lineage>
</organism>
<protein>
    <submittedName>
        <fullName evidence="1">Uncharacterized protein</fullName>
    </submittedName>
</protein>
<gene>
    <name evidence="1" type="ORF">METZ01_LOCUS111562</name>
</gene>
<sequence>MKQEIIKEKFSYAMLIIDLSEEIRIPIKETKKIVDTAISIIKPSKIDYNKLKEEILAFVVINIFSLICKL</sequence>
<dbReference type="EMBL" id="UINC01013616">
    <property type="protein sequence ID" value="SVA58708.1"/>
    <property type="molecule type" value="Genomic_DNA"/>
</dbReference>
<evidence type="ECO:0000313" key="1">
    <source>
        <dbReference type="EMBL" id="SVA58708.1"/>
    </source>
</evidence>
<name>A0A381X2C8_9ZZZZ</name>
<accession>A0A381X2C8</accession>
<dbReference type="AlphaFoldDB" id="A0A381X2C8"/>
<reference evidence="1" key="1">
    <citation type="submission" date="2018-05" db="EMBL/GenBank/DDBJ databases">
        <authorList>
            <person name="Lanie J.A."/>
            <person name="Ng W.-L."/>
            <person name="Kazmierczak K.M."/>
            <person name="Andrzejewski T.M."/>
            <person name="Davidsen T.M."/>
            <person name="Wayne K.J."/>
            <person name="Tettelin H."/>
            <person name="Glass J.I."/>
            <person name="Rusch D."/>
            <person name="Podicherti R."/>
            <person name="Tsui H.-C.T."/>
            <person name="Winkler M.E."/>
        </authorList>
    </citation>
    <scope>NUCLEOTIDE SEQUENCE</scope>
</reference>